<dbReference type="Gene3D" id="3.90.176.10">
    <property type="entry name" value="Toxin ADP-ribosyltransferase, Chain A, domain 1"/>
    <property type="match status" value="1"/>
</dbReference>
<dbReference type="AlphaFoldDB" id="A0A6F8Y916"/>
<dbReference type="Proteomes" id="UP000502508">
    <property type="component" value="Chromosome"/>
</dbReference>
<feature type="compositionally biased region" description="Pro residues" evidence="1">
    <location>
        <begin position="281"/>
        <end position="290"/>
    </location>
</feature>
<evidence type="ECO:0000313" key="4">
    <source>
        <dbReference type="Proteomes" id="UP000502508"/>
    </source>
</evidence>
<dbReference type="RefSeq" id="WP_173042021.1">
    <property type="nucleotide sequence ID" value="NZ_AP022870.1"/>
</dbReference>
<sequence>MPSGLTHTASPISYTDFVPDGRAAHVPDVSLNELHWAADRVDPSFFRGEGVLRVHTDGHLVRVETADGRTAYYRPVVGEGLANVAQTTVRAGTPQDPHVVVVNHRVAPEQLTRTWVHEITETVYVRAALDQHRPQGVVRRLVGSILRAFGRDEPTPHVDPTHGVGHVRARLNERELLLRQFENARTPLDQLAIRQELMGVDRDLARLGYPSHALPFPSADPRPAPPVRPWSAPPPRVPAPPPPRVSTPPLPPHVAAPSHVPAPRTPTMDGYQPGEHVPRHAAPPPPPLTGPDPANYGHRNENGVWEFDSDAAGEAFGENLLGQDFLRLPPDQQAAVREYTRHSWPYNAIARTDEAHELLQRWWDSAGTADAVRALFGGHVPTLSDVYARAQRNAPRGTLERWLVDQVLSEPPSRQAAVLNRIVTDDGVRGMLIRTFGGRFPTEADIRARMALIDEAMRTTPLRHGVQAHRGLQEINFMRDAAGNAMNFQRDASGRWLNEYGRPLTAGDIRQRLVGTTQAANGYMSTSLGTAPAFAGNDHPFRLVLDVPPSNPAIWMGHHSAYPDQRELILPQDAEYTIVDVRPGPDGTFELVAFVRR</sequence>
<dbReference type="EMBL" id="AP022870">
    <property type="protein sequence ID" value="BCB82513.1"/>
    <property type="molecule type" value="Genomic_DNA"/>
</dbReference>
<dbReference type="PROSITE" id="PS51996">
    <property type="entry name" value="TR_MART"/>
    <property type="match status" value="1"/>
</dbReference>
<organism evidence="3 4">
    <name type="scientific">Phytohabitans flavus</name>
    <dbReference type="NCBI Taxonomy" id="1076124"/>
    <lineage>
        <taxon>Bacteria</taxon>
        <taxon>Bacillati</taxon>
        <taxon>Actinomycetota</taxon>
        <taxon>Actinomycetes</taxon>
        <taxon>Micromonosporales</taxon>
        <taxon>Micromonosporaceae</taxon>
    </lineage>
</organism>
<name>A0A6F8Y916_9ACTN</name>
<reference evidence="3 4" key="2">
    <citation type="submission" date="2020-03" db="EMBL/GenBank/DDBJ databases">
        <authorList>
            <person name="Ichikawa N."/>
            <person name="Kimura A."/>
            <person name="Kitahashi Y."/>
            <person name="Uohara A."/>
        </authorList>
    </citation>
    <scope>NUCLEOTIDE SEQUENCE [LARGE SCALE GENOMIC DNA]</scope>
    <source>
        <strain evidence="3 4">NBRC 107702</strain>
    </source>
</reference>
<dbReference type="GO" id="GO:0005576">
    <property type="term" value="C:extracellular region"/>
    <property type="evidence" value="ECO:0007669"/>
    <property type="project" value="InterPro"/>
</dbReference>
<protein>
    <recommendedName>
        <fullName evidence="2">ADP ribosyltransferase domain-containing protein</fullName>
    </recommendedName>
</protein>
<evidence type="ECO:0000313" key="3">
    <source>
        <dbReference type="EMBL" id="BCB82513.1"/>
    </source>
</evidence>
<accession>A0A6F8Y916</accession>
<keyword evidence="4" id="KW-1185">Reference proteome</keyword>
<reference evidence="3 4" key="1">
    <citation type="submission" date="2020-03" db="EMBL/GenBank/DDBJ databases">
        <title>Whole genome shotgun sequence of Phytohabitans flavus NBRC 107702.</title>
        <authorList>
            <person name="Komaki H."/>
            <person name="Tamura T."/>
        </authorList>
    </citation>
    <scope>NUCLEOTIDE SEQUENCE [LARGE SCALE GENOMIC DNA]</scope>
    <source>
        <strain evidence="3 4">NBRC 107702</strain>
    </source>
</reference>
<dbReference type="SUPFAM" id="SSF56399">
    <property type="entry name" value="ADP-ribosylation"/>
    <property type="match status" value="1"/>
</dbReference>
<feature type="domain" description="ADP ribosyltransferase" evidence="2">
    <location>
        <begin position="444"/>
        <end position="581"/>
    </location>
</feature>
<evidence type="ECO:0000256" key="1">
    <source>
        <dbReference type="SAM" id="MobiDB-lite"/>
    </source>
</evidence>
<gene>
    <name evidence="3" type="ORF">Pflav_089230</name>
</gene>
<evidence type="ECO:0000259" key="2">
    <source>
        <dbReference type="Pfam" id="PF03496"/>
    </source>
</evidence>
<feature type="region of interest" description="Disordered" evidence="1">
    <location>
        <begin position="215"/>
        <end position="290"/>
    </location>
</feature>
<dbReference type="Pfam" id="PF03496">
    <property type="entry name" value="ADPrib_exo_Tox"/>
    <property type="match status" value="1"/>
</dbReference>
<dbReference type="KEGG" id="pfla:Pflav_089230"/>
<proteinExistence type="predicted"/>
<dbReference type="InterPro" id="IPR003540">
    <property type="entry name" value="ADP-ribosyltransferase"/>
</dbReference>
<feature type="compositionally biased region" description="Pro residues" evidence="1">
    <location>
        <begin position="218"/>
        <end position="254"/>
    </location>
</feature>